<protein>
    <submittedName>
        <fullName evidence="2">Uncharacterized protein</fullName>
    </submittedName>
</protein>
<evidence type="ECO:0000313" key="3">
    <source>
        <dbReference type="Proteomes" id="UP000235023"/>
    </source>
</evidence>
<keyword evidence="3" id="KW-1185">Reference proteome</keyword>
<proteinExistence type="predicted"/>
<reference evidence="3" key="1">
    <citation type="submission" date="2017-12" db="EMBL/GenBank/DDBJ databases">
        <authorList>
            <consortium name="DOE Joint Genome Institute"/>
            <person name="Mondo S.J."/>
            <person name="Kjaerbolling I."/>
            <person name="Vesth T.C."/>
            <person name="Frisvad J.C."/>
            <person name="Nybo J.L."/>
            <person name="Theobald S."/>
            <person name="Kuo A."/>
            <person name="Bowyer P."/>
            <person name="Matsuda Y."/>
            <person name="Lyhne E.K."/>
            <person name="Kogle M.E."/>
            <person name="Clum A."/>
            <person name="Lipzen A."/>
            <person name="Salamov A."/>
            <person name="Ngan C.Y."/>
            <person name="Daum C."/>
            <person name="Chiniquy J."/>
            <person name="Barry K."/>
            <person name="LaButti K."/>
            <person name="Haridas S."/>
            <person name="Simmons B.A."/>
            <person name="Magnuson J.K."/>
            <person name="Mortensen U.H."/>
            <person name="Larsen T.O."/>
            <person name="Grigoriev I.V."/>
            <person name="Baker S.E."/>
            <person name="Andersen M.R."/>
            <person name="Nordberg H.P."/>
            <person name="Cantor M.N."/>
            <person name="Hua S.X."/>
        </authorList>
    </citation>
    <scope>NUCLEOTIDE SEQUENCE [LARGE SCALE GENOMIC DNA]</scope>
    <source>
        <strain evidence="3">IBT 19404</strain>
    </source>
</reference>
<organism evidence="2 3">
    <name type="scientific">Aspergillus taichungensis</name>
    <dbReference type="NCBI Taxonomy" id="482145"/>
    <lineage>
        <taxon>Eukaryota</taxon>
        <taxon>Fungi</taxon>
        <taxon>Dikarya</taxon>
        <taxon>Ascomycota</taxon>
        <taxon>Pezizomycotina</taxon>
        <taxon>Eurotiomycetes</taxon>
        <taxon>Eurotiomycetidae</taxon>
        <taxon>Eurotiales</taxon>
        <taxon>Aspergillaceae</taxon>
        <taxon>Aspergillus</taxon>
        <taxon>Aspergillus subgen. Circumdati</taxon>
    </lineage>
</organism>
<evidence type="ECO:0000313" key="2">
    <source>
        <dbReference type="EMBL" id="PLN75480.1"/>
    </source>
</evidence>
<dbReference type="EMBL" id="KZ559647">
    <property type="protein sequence ID" value="PLN75480.1"/>
    <property type="molecule type" value="Genomic_DNA"/>
</dbReference>
<keyword evidence="1" id="KW-1133">Transmembrane helix</keyword>
<dbReference type="AlphaFoldDB" id="A0A2J5HF16"/>
<sequence length="199" mass="22391">MPIAPGYYIGCNTVINLDPEAAPCREGVFQLYMFVPMTGVFLTLAALLETMLSDVKAGEGFPTLNVDARVGGVWFRFEVTEEGLDQPRLHLEAMAELKTRILRLTINLDRGFTRCQVDVFRRYMFVPLTGYYLTLVSLLQAMISTVSAGEGILTTGIDVMRAGGVWFRFDVIEEGLVELRLRLEAMAELKMRILRLMGR</sequence>
<feature type="transmembrane region" description="Helical" evidence="1">
    <location>
        <begin position="29"/>
        <end position="48"/>
    </location>
</feature>
<keyword evidence="1" id="KW-0812">Transmembrane</keyword>
<evidence type="ECO:0000256" key="1">
    <source>
        <dbReference type="SAM" id="Phobius"/>
    </source>
</evidence>
<keyword evidence="1" id="KW-0472">Membrane</keyword>
<dbReference type="OrthoDB" id="4429687at2759"/>
<name>A0A2J5HF16_9EURO</name>
<gene>
    <name evidence="2" type="ORF">BDW42DRAFT_189235</name>
</gene>
<accession>A0A2J5HF16</accession>
<dbReference type="Proteomes" id="UP000235023">
    <property type="component" value="Unassembled WGS sequence"/>
</dbReference>